<dbReference type="AlphaFoldDB" id="A0A267DY40"/>
<dbReference type="Pfam" id="PF15074">
    <property type="entry name" value="CFAP90"/>
    <property type="match status" value="1"/>
</dbReference>
<organism evidence="2 3">
    <name type="scientific">Macrostomum lignano</name>
    <dbReference type="NCBI Taxonomy" id="282301"/>
    <lineage>
        <taxon>Eukaryota</taxon>
        <taxon>Metazoa</taxon>
        <taxon>Spiralia</taxon>
        <taxon>Lophotrochozoa</taxon>
        <taxon>Platyhelminthes</taxon>
        <taxon>Rhabditophora</taxon>
        <taxon>Macrostomorpha</taxon>
        <taxon>Macrostomida</taxon>
        <taxon>Macrostomidae</taxon>
        <taxon>Macrostomum</taxon>
    </lineage>
</organism>
<dbReference type="Proteomes" id="UP000215902">
    <property type="component" value="Unassembled WGS sequence"/>
</dbReference>
<keyword evidence="3" id="KW-1185">Reference proteome</keyword>
<proteinExistence type="predicted"/>
<dbReference type="EMBL" id="NIVC01003072">
    <property type="protein sequence ID" value="PAA53537.1"/>
    <property type="molecule type" value="Genomic_DNA"/>
</dbReference>
<dbReference type="OrthoDB" id="10057935at2759"/>
<protein>
    <submittedName>
        <fullName evidence="2">Uncharacterized protein</fullName>
    </submittedName>
</protein>
<dbReference type="PANTHER" id="PTHR34444:SF1">
    <property type="entry name" value="CILIA- AND FLAGELLA-ASSOCIATED PROTEIN 90"/>
    <property type="match status" value="1"/>
</dbReference>
<feature type="compositionally biased region" description="Polar residues" evidence="1">
    <location>
        <begin position="148"/>
        <end position="163"/>
    </location>
</feature>
<evidence type="ECO:0000313" key="3">
    <source>
        <dbReference type="Proteomes" id="UP000215902"/>
    </source>
</evidence>
<name>A0A267DY40_9PLAT</name>
<dbReference type="InterPro" id="IPR027901">
    <property type="entry name" value="CFAP90"/>
</dbReference>
<comment type="caution">
    <text evidence="2">The sequence shown here is derived from an EMBL/GenBank/DDBJ whole genome shotgun (WGS) entry which is preliminary data.</text>
</comment>
<feature type="region of interest" description="Disordered" evidence="1">
    <location>
        <begin position="146"/>
        <end position="166"/>
    </location>
</feature>
<feature type="non-terminal residue" evidence="2">
    <location>
        <position position="1"/>
    </location>
</feature>
<accession>A0A267DY40</accession>
<sequence length="179" mass="21070">LYTKSNHRFDLYQRLCIFLLTREAKLLMEEEQSDFVIPVKTDTDEFVLRGRPCELSSFSFVPPERHAPRERTYFNERYSAYGYDRIFHQERDFNAKLHRDDREHAKSQGLQVHQEEISKPVPTLYSSVYGKRLSNQLDPRIGRIAASASFSPSSTGETAQRSMGTRRRLRFKRSTIFIN</sequence>
<dbReference type="PANTHER" id="PTHR34444">
    <property type="entry name" value="LOC361192"/>
    <property type="match status" value="1"/>
</dbReference>
<gene>
    <name evidence="2" type="ORF">BOX15_Mlig001719g4</name>
</gene>
<evidence type="ECO:0000256" key="1">
    <source>
        <dbReference type="SAM" id="MobiDB-lite"/>
    </source>
</evidence>
<evidence type="ECO:0000313" key="2">
    <source>
        <dbReference type="EMBL" id="PAA53537.1"/>
    </source>
</evidence>
<dbReference type="STRING" id="282301.A0A267DY40"/>
<reference evidence="2 3" key="1">
    <citation type="submission" date="2017-06" db="EMBL/GenBank/DDBJ databases">
        <title>A platform for efficient transgenesis in Macrostomum lignano, a flatworm model organism for stem cell research.</title>
        <authorList>
            <person name="Berezikov E."/>
        </authorList>
    </citation>
    <scope>NUCLEOTIDE SEQUENCE [LARGE SCALE GENOMIC DNA]</scope>
    <source>
        <strain evidence="2">DV1</strain>
        <tissue evidence="2">Whole organism</tissue>
    </source>
</reference>